<protein>
    <submittedName>
        <fullName evidence="1">Uncharacterized protein</fullName>
    </submittedName>
</protein>
<reference evidence="1 2" key="2">
    <citation type="submission" date="2013-07" db="EMBL/GenBank/DDBJ databases">
        <title>Capsule no barrier: a novel phage that can lyse invasive capsulated strains of Streptococcus pneumoniae.</title>
        <authorList>
            <person name="Almaghrabi M.K."/>
            <person name="Neill D.R."/>
            <person name="Philippe D.L."/>
            <person name="Wheatley P."/>
            <person name="Kadioglu A."/>
            <person name="Clokie M.R.J."/>
        </authorList>
    </citation>
    <scope>NUCLEOTIDE SEQUENCE [LARGE SCALE GENOMIC DNA]</scope>
</reference>
<dbReference type="KEGG" id="vg:16397167"/>
<dbReference type="GeneID" id="16397167"/>
<evidence type="ECO:0000313" key="2">
    <source>
        <dbReference type="Proteomes" id="UP000014703"/>
    </source>
</evidence>
<dbReference type="Proteomes" id="UP000014703">
    <property type="component" value="Segment"/>
</dbReference>
<reference evidence="1 2" key="1">
    <citation type="submission" date="2012-07" db="EMBL/GenBank/DDBJ databases">
        <authorList>
            <person name="Clokie M."/>
        </authorList>
    </citation>
    <scope>NUCLEOTIDE SEQUENCE [LARGE SCALE GENOMIC DNA]</scope>
</reference>
<dbReference type="EMBL" id="HE962497">
    <property type="protein sequence ID" value="CCJ09743.1"/>
    <property type="molecule type" value="Genomic_DNA"/>
</dbReference>
<accession>S6CR21</accession>
<dbReference type="RefSeq" id="YP_008320566.1">
    <property type="nucleotide sequence ID" value="NC_021868.1"/>
</dbReference>
<sequence length="37" mass="4485">MVNYPTSFLKRYEKPALTRIIKQWAKDYAKTILKCCY</sequence>
<organism evidence="1 2">
    <name type="scientific">Streptococcus phage SP-QS1</name>
    <dbReference type="NCBI Taxonomy" id="1208587"/>
    <lineage>
        <taxon>Viruses</taxon>
        <taxon>Duplodnaviria</taxon>
        <taxon>Heunggongvirae</taxon>
        <taxon>Uroviricota</taxon>
        <taxon>Caudoviricetes</taxon>
        <taxon>Saphexavirus</taxon>
        <taxon>Saphexavirus SPQS1</taxon>
    </lineage>
</organism>
<evidence type="ECO:0000313" key="1">
    <source>
        <dbReference type="EMBL" id="CCJ09743.1"/>
    </source>
</evidence>
<name>S6CR21_9CAUD</name>
<gene>
    <name evidence="1" type="primary">gp89</name>
    <name evidence="1" type="ORF">BN19_090</name>
</gene>
<proteinExistence type="predicted"/>
<keyword evidence="2" id="KW-1185">Reference proteome</keyword>